<name>A0A1Z1C516_CLAUC</name>
<evidence type="ECO:0000256" key="2">
    <source>
        <dbReference type="SAM" id="Phobius"/>
    </source>
</evidence>
<keyword evidence="2" id="KW-0472">Membrane</keyword>
<reference evidence="4" key="2">
    <citation type="submission" date="2017-12" db="EMBL/GenBank/DDBJ databases">
        <title>Genome Sequencing Reveals a Rich Biosynthetic Potential.</title>
        <authorList>
            <person name="Bertrand R.L."/>
            <person name="Abdel-Hameed M.E."/>
            <person name="Sorensen J.L."/>
        </authorList>
    </citation>
    <scope>NUCLEOTIDE SEQUENCE</scope>
</reference>
<keyword evidence="2" id="KW-0812">Transmembrane</keyword>
<organism evidence="3">
    <name type="scientific">Cladonia uncialis subsp. uncialis</name>
    <dbReference type="NCBI Taxonomy" id="180999"/>
    <lineage>
        <taxon>Eukaryota</taxon>
        <taxon>Fungi</taxon>
        <taxon>Dikarya</taxon>
        <taxon>Ascomycota</taxon>
        <taxon>Pezizomycotina</taxon>
        <taxon>Lecanoromycetes</taxon>
        <taxon>OSLEUM clade</taxon>
        <taxon>Lecanoromycetidae</taxon>
        <taxon>Lecanorales</taxon>
        <taxon>Lecanorineae</taxon>
        <taxon>Cladoniaceae</taxon>
        <taxon>Cladonia</taxon>
    </lineage>
</organism>
<evidence type="ECO:0000256" key="1">
    <source>
        <dbReference type="SAM" id="MobiDB-lite"/>
    </source>
</evidence>
<accession>A0A1Z1C516</accession>
<proteinExistence type="predicted"/>
<dbReference type="EMBL" id="MG777485">
    <property type="protein sequence ID" value="AUW30976.1"/>
    <property type="molecule type" value="Genomic_DNA"/>
</dbReference>
<evidence type="ECO:0000313" key="4">
    <source>
        <dbReference type="EMBL" id="AUW30976.1"/>
    </source>
</evidence>
<feature type="region of interest" description="Disordered" evidence="1">
    <location>
        <begin position="1"/>
        <end position="31"/>
    </location>
</feature>
<dbReference type="EMBL" id="KX264292">
    <property type="protein sequence ID" value="ANM86695.1"/>
    <property type="molecule type" value="Genomic_DNA"/>
</dbReference>
<feature type="compositionally biased region" description="Polar residues" evidence="1">
    <location>
        <begin position="1"/>
        <end position="18"/>
    </location>
</feature>
<keyword evidence="2" id="KW-1133">Transmembrane helix</keyword>
<dbReference type="Gene3D" id="1.20.58.340">
    <property type="entry name" value="Magnesium transport protein CorA, transmembrane region"/>
    <property type="match status" value="1"/>
</dbReference>
<sequence>MSAATVDTSLTGYTSGSVDRQDDIYRNRQRPRPYPLGYNNLGYDSAPHLRFGSFRASLSPSLLGLADLVKCDELLNNDSNFASTTVVECYQSDFRSIKRKRLDETGFHECLLLARANLVIVSFFCKLFTVHSGFLAHEDSFTTLDFAEGATYKARSSFSKAAVEALLSGCNLNVRFIPNLLGMPNYWSPELYSNCGSADALASIAPESEESVTGFKNLLNLASHDDPEHNVDRALLQHPLEAHIILSKILCESSQGYINSFRQSMFAQLRAVDELSVQENTASRKGLANVTIELQIISKDVNKLISDVDVASRNLTKTQEALAHLDQRYFNAPSTLPPNLPSSSSSVHNNVWQQLVETLEYLHSSMDKQKMWLHNYRDRKDIAMSLVFNLVTQQDAANNFSITKAMKRDSSSMNGIALLTMVFLPGTFTSSILGAGLFSAFAAHREIQVSGIWWFWAAITFPLTGFVLFLWGVLCWRTEFQAQWTRMVARKKKSSSDNIEAKG</sequence>
<feature type="transmembrane region" description="Helical" evidence="2">
    <location>
        <begin position="453"/>
        <end position="476"/>
    </location>
</feature>
<protein>
    <submittedName>
        <fullName evidence="3">Uncharacterized protein</fullName>
    </submittedName>
</protein>
<evidence type="ECO:0000313" key="3">
    <source>
        <dbReference type="EMBL" id="ANM86695.1"/>
    </source>
</evidence>
<dbReference type="AlphaFoldDB" id="A0A1Z1C516"/>
<feature type="transmembrane region" description="Helical" evidence="2">
    <location>
        <begin position="416"/>
        <end position="441"/>
    </location>
</feature>
<reference evidence="3" key="1">
    <citation type="submission" date="2016-05" db="EMBL/GenBank/DDBJ databases">
        <title>Lichen genome sequencing reveals its rich biosynthetic potential.</title>
        <authorList>
            <person name="Bertrand R.L."/>
            <person name="Abdel-Hameed M."/>
            <person name="Sorensen J.L."/>
        </authorList>
    </citation>
    <scope>NUCLEOTIDE SEQUENCE</scope>
</reference>